<dbReference type="InterPro" id="IPR001789">
    <property type="entry name" value="Sig_transdc_resp-reg_receiver"/>
</dbReference>
<keyword evidence="13" id="KW-1185">Reference proteome</keyword>
<dbReference type="PANTHER" id="PTHR42713">
    <property type="entry name" value="HISTIDINE KINASE-RELATED"/>
    <property type="match status" value="1"/>
</dbReference>
<evidence type="ECO:0000256" key="4">
    <source>
        <dbReference type="ARBA" id="ARBA00023012"/>
    </source>
</evidence>
<evidence type="ECO:0000313" key="12">
    <source>
        <dbReference type="EMBL" id="ORC35648.1"/>
    </source>
</evidence>
<dbReference type="AlphaFoldDB" id="A0A1Y1RYP2"/>
<evidence type="ECO:0000256" key="1">
    <source>
        <dbReference type="ARBA" id="ARBA00004496"/>
    </source>
</evidence>
<dbReference type="GO" id="GO:0003700">
    <property type="term" value="F:DNA-binding transcription factor activity"/>
    <property type="evidence" value="ECO:0007669"/>
    <property type="project" value="InterPro"/>
</dbReference>
<evidence type="ECO:0000256" key="6">
    <source>
        <dbReference type="ARBA" id="ARBA00023125"/>
    </source>
</evidence>
<keyword evidence="4" id="KW-0902">Two-component regulatory system</keyword>
<evidence type="ECO:0000256" key="5">
    <source>
        <dbReference type="ARBA" id="ARBA00023015"/>
    </source>
</evidence>
<evidence type="ECO:0000256" key="2">
    <source>
        <dbReference type="ARBA" id="ARBA00022490"/>
    </source>
</evidence>
<evidence type="ECO:0000256" key="8">
    <source>
        <dbReference type="PROSITE-ProRule" id="PRU00169"/>
    </source>
</evidence>
<organism evidence="12 13">
    <name type="scientific">Marispirochaeta aestuarii</name>
    <dbReference type="NCBI Taxonomy" id="1963862"/>
    <lineage>
        <taxon>Bacteria</taxon>
        <taxon>Pseudomonadati</taxon>
        <taxon>Spirochaetota</taxon>
        <taxon>Spirochaetia</taxon>
        <taxon>Spirochaetales</taxon>
        <taxon>Spirochaetaceae</taxon>
        <taxon>Marispirochaeta</taxon>
    </lineage>
</organism>
<dbReference type="Pfam" id="PF17853">
    <property type="entry name" value="GGDEF_2"/>
    <property type="match status" value="1"/>
</dbReference>
<dbReference type="PANTHER" id="PTHR42713:SF3">
    <property type="entry name" value="TRANSCRIPTIONAL REGULATORY PROTEIN HPTR"/>
    <property type="match status" value="1"/>
</dbReference>
<evidence type="ECO:0000256" key="3">
    <source>
        <dbReference type="ARBA" id="ARBA00022553"/>
    </source>
</evidence>
<evidence type="ECO:0008006" key="14">
    <source>
        <dbReference type="Google" id="ProtNLM"/>
    </source>
</evidence>
<keyword evidence="3 8" id="KW-0597">Phosphoprotein</keyword>
<dbReference type="SMART" id="SM00342">
    <property type="entry name" value="HTH_ARAC"/>
    <property type="match status" value="1"/>
</dbReference>
<dbReference type="CDD" id="cd17536">
    <property type="entry name" value="REC_YesN-like"/>
    <property type="match status" value="1"/>
</dbReference>
<evidence type="ECO:0000256" key="7">
    <source>
        <dbReference type="ARBA" id="ARBA00023163"/>
    </source>
</evidence>
<dbReference type="Pfam" id="PF12833">
    <property type="entry name" value="HTH_18"/>
    <property type="match status" value="1"/>
</dbReference>
<keyword evidence="5" id="KW-0805">Transcription regulation</keyword>
<dbReference type="GO" id="GO:0043565">
    <property type="term" value="F:sequence-specific DNA binding"/>
    <property type="evidence" value="ECO:0007669"/>
    <property type="project" value="InterPro"/>
</dbReference>
<dbReference type="Gene3D" id="1.10.10.60">
    <property type="entry name" value="Homeodomain-like"/>
    <property type="match status" value="2"/>
</dbReference>
<comment type="caution">
    <text evidence="12">The sequence shown here is derived from an EMBL/GenBank/DDBJ whole genome shotgun (WGS) entry which is preliminary data.</text>
</comment>
<feature type="modified residue" description="4-aspartylphosphate" evidence="8">
    <location>
        <position position="82"/>
    </location>
</feature>
<dbReference type="STRING" id="1963862.B4O97_08360"/>
<evidence type="ECO:0000256" key="9">
    <source>
        <dbReference type="SAM" id="Coils"/>
    </source>
</evidence>
<keyword evidence="9" id="KW-0175">Coiled coil</keyword>
<dbReference type="SUPFAM" id="SSF46689">
    <property type="entry name" value="Homeodomain-like"/>
    <property type="match status" value="1"/>
</dbReference>
<dbReference type="InterPro" id="IPR011006">
    <property type="entry name" value="CheY-like_superfamily"/>
</dbReference>
<feature type="domain" description="HTH araC/xylS-type" evidence="10">
    <location>
        <begin position="446"/>
        <end position="545"/>
    </location>
</feature>
<keyword evidence="2" id="KW-0963">Cytoplasm</keyword>
<proteinExistence type="predicted"/>
<dbReference type="SMART" id="SM00448">
    <property type="entry name" value="REC"/>
    <property type="match status" value="1"/>
</dbReference>
<dbReference type="InterPro" id="IPR041522">
    <property type="entry name" value="CdaR_GGDEF"/>
</dbReference>
<keyword evidence="6" id="KW-0238">DNA-binding</keyword>
<dbReference type="PROSITE" id="PS01124">
    <property type="entry name" value="HTH_ARAC_FAMILY_2"/>
    <property type="match status" value="1"/>
</dbReference>
<dbReference type="InterPro" id="IPR051552">
    <property type="entry name" value="HptR"/>
</dbReference>
<name>A0A1Y1RYP2_9SPIO</name>
<accession>A0A1Y1RYP2</accession>
<sequence>MQKARGPQRARGVFFLRPQKSRDILLSMYRLILVDDEAIIRDGISSCLPWETNGFILAGMFEHGVQALDYLKNNHVDVVISDINMPRMDGLELSGHISRTFPETEVIILTGFDDFEYAQEAVKYHVRDFLLKPITAAELGTALEKVKKELDEKKAARALQEQMKEKLEQSFPLLRERFLYRLASGKLETEIIQRRKEYFQWEDLGCFYQVLMLEIPVFWSELERIALSESVRSDIAEYDEVFTDQEENLVLLLQEKDEEAMTFKTREIAQGAYREVSRLRKDQIAAGCGRIVSSLADLPGAFEGARNALDYSRVLGLSQIVFIDEVRNRKTISPEGFTLYSGRILDQLKAGCERQTREAMDELFHYLENHYLTMNEAAYYFIRLHSILLYFLQEMDLSPEDQSLLSYQPDCFHSLRDAQGFFNRMIEEIERCIRKRRHEMMLSRVEKAKKIIAEEYTDPAFSLSRMCDQLYLSTSQFSVLFKEGTGQTFVEYLTSFRINAAKQLLKTTDLKSYEIAERTGYTDPRYFSLLFKKNTNMTPMEYRKSLEQ</sequence>
<dbReference type="Pfam" id="PF00072">
    <property type="entry name" value="Response_reg"/>
    <property type="match status" value="1"/>
</dbReference>
<feature type="coiled-coil region" evidence="9">
    <location>
        <begin position="136"/>
        <end position="170"/>
    </location>
</feature>
<evidence type="ECO:0000259" key="11">
    <source>
        <dbReference type="PROSITE" id="PS50110"/>
    </source>
</evidence>
<dbReference type="Gene3D" id="3.40.50.2300">
    <property type="match status" value="1"/>
</dbReference>
<dbReference type="EMBL" id="MWQY01000008">
    <property type="protein sequence ID" value="ORC35648.1"/>
    <property type="molecule type" value="Genomic_DNA"/>
</dbReference>
<feature type="domain" description="Response regulatory" evidence="11">
    <location>
        <begin position="30"/>
        <end position="147"/>
    </location>
</feature>
<protein>
    <recommendedName>
        <fullName evidence="14">DNA-binding response regulator</fullName>
    </recommendedName>
</protein>
<dbReference type="InterPro" id="IPR018060">
    <property type="entry name" value="HTH_AraC"/>
</dbReference>
<dbReference type="SUPFAM" id="SSF52172">
    <property type="entry name" value="CheY-like"/>
    <property type="match status" value="1"/>
</dbReference>
<dbReference type="InterPro" id="IPR009057">
    <property type="entry name" value="Homeodomain-like_sf"/>
</dbReference>
<dbReference type="Proteomes" id="UP000192343">
    <property type="component" value="Unassembled WGS sequence"/>
</dbReference>
<comment type="subcellular location">
    <subcellularLocation>
        <location evidence="1">Cytoplasm</location>
    </subcellularLocation>
</comment>
<evidence type="ECO:0000313" key="13">
    <source>
        <dbReference type="Proteomes" id="UP000192343"/>
    </source>
</evidence>
<evidence type="ECO:0000259" key="10">
    <source>
        <dbReference type="PROSITE" id="PS01124"/>
    </source>
</evidence>
<reference evidence="12 13" key="1">
    <citation type="submission" date="2017-03" db="EMBL/GenBank/DDBJ databases">
        <title>Draft Genome sequence of Marispirochaeta sp. strain JC444.</title>
        <authorList>
            <person name="Shivani Y."/>
            <person name="Subhash Y."/>
            <person name="Sasikala C."/>
            <person name="Ramana C."/>
        </authorList>
    </citation>
    <scope>NUCLEOTIDE SEQUENCE [LARGE SCALE GENOMIC DNA]</scope>
    <source>
        <strain evidence="12 13">JC444</strain>
    </source>
</reference>
<keyword evidence="7" id="KW-0804">Transcription</keyword>
<gene>
    <name evidence="12" type="ORF">B4O97_08360</name>
</gene>
<dbReference type="PROSITE" id="PS50110">
    <property type="entry name" value="RESPONSE_REGULATORY"/>
    <property type="match status" value="1"/>
</dbReference>
<dbReference type="GO" id="GO:0005737">
    <property type="term" value="C:cytoplasm"/>
    <property type="evidence" value="ECO:0007669"/>
    <property type="project" value="UniProtKB-SubCell"/>
</dbReference>
<dbReference type="GO" id="GO:0000160">
    <property type="term" value="P:phosphorelay signal transduction system"/>
    <property type="evidence" value="ECO:0007669"/>
    <property type="project" value="UniProtKB-KW"/>
</dbReference>